<feature type="compositionally biased region" description="Basic and acidic residues" evidence="1">
    <location>
        <begin position="1"/>
        <end position="20"/>
    </location>
</feature>
<evidence type="ECO:0000256" key="1">
    <source>
        <dbReference type="SAM" id="MobiDB-lite"/>
    </source>
</evidence>
<name>A0A0H2RCW3_9AGAM</name>
<reference evidence="2 3" key="1">
    <citation type="submission" date="2015-04" db="EMBL/GenBank/DDBJ databases">
        <title>Complete genome sequence of Schizopora paradoxa KUC8140, a cosmopolitan wood degrader in East Asia.</title>
        <authorList>
            <consortium name="DOE Joint Genome Institute"/>
            <person name="Min B."/>
            <person name="Park H."/>
            <person name="Jang Y."/>
            <person name="Kim J.-J."/>
            <person name="Kim K.H."/>
            <person name="Pangilinan J."/>
            <person name="Lipzen A."/>
            <person name="Riley R."/>
            <person name="Grigoriev I.V."/>
            <person name="Spatafora J.W."/>
            <person name="Choi I.-G."/>
        </authorList>
    </citation>
    <scope>NUCLEOTIDE SEQUENCE [LARGE SCALE GENOMIC DNA]</scope>
    <source>
        <strain evidence="2 3">KUC8140</strain>
    </source>
</reference>
<gene>
    <name evidence="2" type="ORF">SCHPADRAFT_568724</name>
</gene>
<dbReference type="AlphaFoldDB" id="A0A0H2RCW3"/>
<feature type="region of interest" description="Disordered" evidence="1">
    <location>
        <begin position="1"/>
        <end position="32"/>
    </location>
</feature>
<protein>
    <submittedName>
        <fullName evidence="2">Uncharacterized protein</fullName>
    </submittedName>
</protein>
<dbReference type="Proteomes" id="UP000053477">
    <property type="component" value="Unassembled WGS sequence"/>
</dbReference>
<organism evidence="2 3">
    <name type="scientific">Schizopora paradoxa</name>
    <dbReference type="NCBI Taxonomy" id="27342"/>
    <lineage>
        <taxon>Eukaryota</taxon>
        <taxon>Fungi</taxon>
        <taxon>Dikarya</taxon>
        <taxon>Basidiomycota</taxon>
        <taxon>Agaricomycotina</taxon>
        <taxon>Agaricomycetes</taxon>
        <taxon>Hymenochaetales</taxon>
        <taxon>Schizoporaceae</taxon>
        <taxon>Schizopora</taxon>
    </lineage>
</organism>
<evidence type="ECO:0000313" key="3">
    <source>
        <dbReference type="Proteomes" id="UP000053477"/>
    </source>
</evidence>
<proteinExistence type="predicted"/>
<accession>A0A0H2RCW3</accession>
<sequence length="106" mass="12481">MSRIRDEERQREGDKEDGSKYMKNAHRKNSPDRMHLLRTCKIEVKHSLLKLLVRSRQRVFHHDAFDSHRTSIARRSISIDVQTPASRMSTRSRSSFLGSYRLLVTS</sequence>
<keyword evidence="3" id="KW-1185">Reference proteome</keyword>
<evidence type="ECO:0000313" key="2">
    <source>
        <dbReference type="EMBL" id="KLO09352.1"/>
    </source>
</evidence>
<dbReference type="EMBL" id="KQ086058">
    <property type="protein sequence ID" value="KLO09352.1"/>
    <property type="molecule type" value="Genomic_DNA"/>
</dbReference>
<dbReference type="InParanoid" id="A0A0H2RCW3"/>